<dbReference type="InterPro" id="IPR036249">
    <property type="entry name" value="Thioredoxin-like_sf"/>
</dbReference>
<evidence type="ECO:0000256" key="7">
    <source>
        <dbReference type="SAM" id="SignalP"/>
    </source>
</evidence>
<accession>A0A803GCI8</accession>
<dbReference type="Proteomes" id="UP000294289">
    <property type="component" value="Chromosome"/>
</dbReference>
<comment type="similarity">
    <text evidence="1">Belongs to the thioredoxin family. DsbA subfamily.</text>
</comment>
<dbReference type="CDD" id="cd03019">
    <property type="entry name" value="DsbA_DsbA"/>
    <property type="match status" value="1"/>
</dbReference>
<dbReference type="InterPro" id="IPR017937">
    <property type="entry name" value="Thioredoxin_CS"/>
</dbReference>
<keyword evidence="2 7" id="KW-0732">Signal</keyword>
<keyword evidence="5" id="KW-0574">Periplasm</keyword>
<evidence type="ECO:0000256" key="4">
    <source>
        <dbReference type="ARBA" id="ARBA00023284"/>
    </source>
</evidence>
<dbReference type="Gene3D" id="3.40.30.10">
    <property type="entry name" value="Glutaredoxin"/>
    <property type="match status" value="1"/>
</dbReference>
<organism evidence="9 10">
    <name type="scientific">Candidatus Erwinia haradaeae</name>
    <dbReference type="NCBI Taxonomy" id="1922217"/>
    <lineage>
        <taxon>Bacteria</taxon>
        <taxon>Pseudomonadati</taxon>
        <taxon>Pseudomonadota</taxon>
        <taxon>Gammaproteobacteria</taxon>
        <taxon>Enterobacterales</taxon>
        <taxon>Erwiniaceae</taxon>
        <taxon>Erwinia</taxon>
    </lineage>
</organism>
<evidence type="ECO:0000256" key="1">
    <source>
        <dbReference type="ARBA" id="ARBA00005791"/>
    </source>
</evidence>
<evidence type="ECO:0000313" key="9">
    <source>
        <dbReference type="EMBL" id="VFP87797.1"/>
    </source>
</evidence>
<comment type="subcellular location">
    <subcellularLocation>
        <location evidence="5">Periplasm</location>
    </subcellularLocation>
</comment>
<evidence type="ECO:0000259" key="8">
    <source>
        <dbReference type="Pfam" id="PF01323"/>
    </source>
</evidence>
<dbReference type="RefSeq" id="WP_157990921.1">
    <property type="nucleotide sequence ID" value="NZ_LR217737.1"/>
</dbReference>
<evidence type="ECO:0000256" key="3">
    <source>
        <dbReference type="ARBA" id="ARBA00023157"/>
    </source>
</evidence>
<evidence type="ECO:0000256" key="6">
    <source>
        <dbReference type="PIRSR" id="PIRSR001488-1"/>
    </source>
</evidence>
<dbReference type="SUPFAM" id="SSF52833">
    <property type="entry name" value="Thioredoxin-like"/>
    <property type="match status" value="1"/>
</dbReference>
<evidence type="ECO:0000313" key="10">
    <source>
        <dbReference type="Proteomes" id="UP000294289"/>
    </source>
</evidence>
<gene>
    <name evidence="9" type="primary">dsbA</name>
    <name evidence="9" type="ORF">ERCIPICE3303_238</name>
</gene>
<evidence type="ECO:0000256" key="5">
    <source>
        <dbReference type="PIRNR" id="PIRNR001488"/>
    </source>
</evidence>
<dbReference type="GO" id="GO:0016491">
    <property type="term" value="F:oxidoreductase activity"/>
    <property type="evidence" value="ECO:0007669"/>
    <property type="project" value="InterPro"/>
</dbReference>
<feature type="chain" id="PRO_5031284929" description="Thiol:disulfide interchange protein" evidence="7">
    <location>
        <begin position="20"/>
        <end position="209"/>
    </location>
</feature>
<sequence length="209" mass="23734">MNKICVVLLGLCLTLSVSASEFINGQHYITLNTPIPIEAQIVEFFSFYCPHCYQFEQSWPIGHTLKRNFPSRVKIIKYHIRSLGGDMGHILTRVWAMAMVMGLENKVILPIFHGILYDHTITDAASLKNVFMKVSGIKSVEYDRAWNSDKVKLLVVQQEQIAGDIGLKGVPTMLIHGKYVINNSELDSSSVKTYLQQYFHLVDFLLAKK</sequence>
<feature type="disulfide bond" description="Redox-active" evidence="6">
    <location>
        <begin position="49"/>
        <end position="52"/>
    </location>
</feature>
<dbReference type="InterPro" id="IPR001853">
    <property type="entry name" value="DSBA-like_thioredoxin_dom"/>
</dbReference>
<dbReference type="PIRSF" id="PIRSF001488">
    <property type="entry name" value="Tdi_protein"/>
    <property type="match status" value="1"/>
</dbReference>
<dbReference type="EMBL" id="LR217737">
    <property type="protein sequence ID" value="VFP87797.1"/>
    <property type="molecule type" value="Genomic_DNA"/>
</dbReference>
<name>A0A803GCI8_9GAMM</name>
<dbReference type="InterPro" id="IPR023205">
    <property type="entry name" value="DsbA/DsbL"/>
</dbReference>
<keyword evidence="3 5" id="KW-1015">Disulfide bond</keyword>
<dbReference type="PROSITE" id="PS00194">
    <property type="entry name" value="THIOREDOXIN_1"/>
    <property type="match status" value="1"/>
</dbReference>
<dbReference type="AlphaFoldDB" id="A0A803GCI8"/>
<dbReference type="PANTHER" id="PTHR35891:SF2">
    <property type="entry name" value="THIOL:DISULFIDE INTERCHANGE PROTEIN DSBA"/>
    <property type="match status" value="1"/>
</dbReference>
<feature type="signal peptide" evidence="7">
    <location>
        <begin position="1"/>
        <end position="19"/>
    </location>
</feature>
<dbReference type="PANTHER" id="PTHR35891">
    <property type="entry name" value="THIOL:DISULFIDE INTERCHANGE PROTEIN DSBA"/>
    <property type="match status" value="1"/>
</dbReference>
<reference evidence="9 10" key="1">
    <citation type="submission" date="2019-02" db="EMBL/GenBank/DDBJ databases">
        <authorList>
            <person name="Manzano-Marin A."/>
            <person name="Manzano-Marin A."/>
        </authorList>
    </citation>
    <scope>NUCLEOTIDE SEQUENCE [LARGE SCALE GENOMIC DNA]</scope>
    <source>
        <strain evidence="9 10">ErCipiceae</strain>
    </source>
</reference>
<protein>
    <recommendedName>
        <fullName evidence="5">Thiol:disulfide interchange protein</fullName>
    </recommendedName>
</protein>
<feature type="domain" description="DSBA-like thioredoxin" evidence="8">
    <location>
        <begin position="40"/>
        <end position="187"/>
    </location>
</feature>
<dbReference type="InterPro" id="IPR050824">
    <property type="entry name" value="Thiol_disulfide_DsbA"/>
</dbReference>
<dbReference type="GO" id="GO:0042597">
    <property type="term" value="C:periplasmic space"/>
    <property type="evidence" value="ECO:0007669"/>
    <property type="project" value="UniProtKB-SubCell"/>
</dbReference>
<dbReference type="OrthoDB" id="9784896at2"/>
<proteinExistence type="inferred from homology"/>
<dbReference type="Pfam" id="PF01323">
    <property type="entry name" value="DSBA"/>
    <property type="match status" value="1"/>
</dbReference>
<evidence type="ECO:0000256" key="2">
    <source>
        <dbReference type="ARBA" id="ARBA00022729"/>
    </source>
</evidence>
<keyword evidence="4" id="KW-0676">Redox-active center</keyword>